<evidence type="ECO:0000259" key="4">
    <source>
        <dbReference type="SMART" id="SM00479"/>
    </source>
</evidence>
<protein>
    <submittedName>
        <fullName evidence="5">Exonuclease</fullName>
    </submittedName>
</protein>
<dbReference type="SMART" id="SM00479">
    <property type="entry name" value="EXOIII"/>
    <property type="match status" value="1"/>
</dbReference>
<evidence type="ECO:0000313" key="6">
    <source>
        <dbReference type="Proteomes" id="UP000010729"/>
    </source>
</evidence>
<dbReference type="GO" id="GO:0008408">
    <property type="term" value="F:3'-5' exonuclease activity"/>
    <property type="evidence" value="ECO:0007669"/>
    <property type="project" value="TreeGrafter"/>
</dbReference>
<dbReference type="InterPro" id="IPR012337">
    <property type="entry name" value="RNaseH-like_sf"/>
</dbReference>
<dbReference type="GO" id="GO:0003677">
    <property type="term" value="F:DNA binding"/>
    <property type="evidence" value="ECO:0007669"/>
    <property type="project" value="InterPro"/>
</dbReference>
<evidence type="ECO:0000256" key="1">
    <source>
        <dbReference type="ARBA" id="ARBA00022722"/>
    </source>
</evidence>
<dbReference type="CDD" id="cd06127">
    <property type="entry name" value="DEDDh"/>
    <property type="match status" value="1"/>
</dbReference>
<dbReference type="PANTHER" id="PTHR30231">
    <property type="entry name" value="DNA POLYMERASE III SUBUNIT EPSILON"/>
    <property type="match status" value="1"/>
</dbReference>
<evidence type="ECO:0000256" key="3">
    <source>
        <dbReference type="ARBA" id="ARBA00022839"/>
    </source>
</evidence>
<accession>N1VCX2</accession>
<proteinExistence type="predicted"/>
<dbReference type="Gene3D" id="3.30.420.10">
    <property type="entry name" value="Ribonuclease H-like superfamily/Ribonuclease H"/>
    <property type="match status" value="1"/>
</dbReference>
<dbReference type="FunFam" id="3.30.420.10:FF:000045">
    <property type="entry name" value="3'-5' exonuclease DinG"/>
    <property type="match status" value="1"/>
</dbReference>
<dbReference type="RefSeq" id="WP_005266158.1">
    <property type="nucleotide sequence ID" value="NZ_ANPE02000020.1"/>
</dbReference>
<dbReference type="InterPro" id="IPR036397">
    <property type="entry name" value="RNaseH_sf"/>
</dbReference>
<dbReference type="Pfam" id="PF00929">
    <property type="entry name" value="RNase_T"/>
    <property type="match status" value="1"/>
</dbReference>
<evidence type="ECO:0000256" key="2">
    <source>
        <dbReference type="ARBA" id="ARBA00022801"/>
    </source>
</evidence>
<keyword evidence="3 5" id="KW-0269">Exonuclease</keyword>
<name>N1VCX2_9MICC</name>
<keyword evidence="6" id="KW-1185">Reference proteome</keyword>
<dbReference type="Proteomes" id="UP000010729">
    <property type="component" value="Unassembled WGS sequence"/>
</dbReference>
<feature type="domain" description="Exonuclease" evidence="4">
    <location>
        <begin position="11"/>
        <end position="183"/>
    </location>
</feature>
<gene>
    <name evidence="5" type="ORF">D477_000500</name>
</gene>
<keyword evidence="1" id="KW-0540">Nuclease</keyword>
<dbReference type="AlphaFoldDB" id="N1VCX2"/>
<sequence>MKVFQNWKEAEFCCLDFETTGLDPLRDNIIAYGAVPISAGRIIPSQGRYSLVNPGMAVSKESTMVHAIRQCDLEQAPSLDDCLNDIKELLAGRILVAHSAWVERGFLRRALSRRGLRLDVPILDTAALARACVDLPELPRGQDVSLEYVSALLDLPVHTPHHALGDAMTTAQLFIVLASRLSKGGPCRLGKLAILSRR</sequence>
<dbReference type="EMBL" id="ANPE02000020">
    <property type="protein sequence ID" value="EMY36158.1"/>
    <property type="molecule type" value="Genomic_DNA"/>
</dbReference>
<evidence type="ECO:0000313" key="5">
    <source>
        <dbReference type="EMBL" id="EMY36158.1"/>
    </source>
</evidence>
<keyword evidence="2" id="KW-0378">Hydrolase</keyword>
<reference evidence="5 6" key="1">
    <citation type="journal article" date="2013" name="Genome Announc.">
        <title>Draft Genome Sequence of Arthrobacter crystallopoietes Strain BAB-32, Revealing Genes for Bioremediation.</title>
        <authorList>
            <person name="Joshi M.N."/>
            <person name="Pandit A.S."/>
            <person name="Sharma A."/>
            <person name="Pandya R.V."/>
            <person name="Desai S.M."/>
            <person name="Saxena A.K."/>
            <person name="Bagatharia S.B."/>
        </authorList>
    </citation>
    <scope>NUCLEOTIDE SEQUENCE [LARGE SCALE GENOMIC DNA]</scope>
    <source>
        <strain evidence="5 6">BAB-32</strain>
    </source>
</reference>
<dbReference type="GO" id="GO:0003887">
    <property type="term" value="F:DNA-directed DNA polymerase activity"/>
    <property type="evidence" value="ECO:0007669"/>
    <property type="project" value="InterPro"/>
</dbReference>
<organism evidence="5 6">
    <name type="scientific">Arthrobacter crystallopoietes BAB-32</name>
    <dbReference type="NCBI Taxonomy" id="1246476"/>
    <lineage>
        <taxon>Bacteria</taxon>
        <taxon>Bacillati</taxon>
        <taxon>Actinomycetota</taxon>
        <taxon>Actinomycetes</taxon>
        <taxon>Micrococcales</taxon>
        <taxon>Micrococcaceae</taxon>
        <taxon>Crystallibacter</taxon>
    </lineage>
</organism>
<dbReference type="SUPFAM" id="SSF53098">
    <property type="entry name" value="Ribonuclease H-like"/>
    <property type="match status" value="1"/>
</dbReference>
<comment type="caution">
    <text evidence="5">The sequence shown here is derived from an EMBL/GenBank/DDBJ whole genome shotgun (WGS) entry which is preliminary data.</text>
</comment>
<dbReference type="NCBIfam" id="TIGR00573">
    <property type="entry name" value="dnaq"/>
    <property type="match status" value="1"/>
</dbReference>
<dbReference type="GO" id="GO:0006260">
    <property type="term" value="P:DNA replication"/>
    <property type="evidence" value="ECO:0007669"/>
    <property type="project" value="InterPro"/>
</dbReference>
<dbReference type="InterPro" id="IPR013520">
    <property type="entry name" value="Ribonucl_H"/>
</dbReference>
<dbReference type="PANTHER" id="PTHR30231:SF4">
    <property type="entry name" value="PROTEIN NEN2"/>
    <property type="match status" value="1"/>
</dbReference>
<dbReference type="InterPro" id="IPR006054">
    <property type="entry name" value="DnaQ"/>
</dbReference>
<dbReference type="OrthoDB" id="3197455at2"/>
<dbReference type="GO" id="GO:0005829">
    <property type="term" value="C:cytosol"/>
    <property type="evidence" value="ECO:0007669"/>
    <property type="project" value="TreeGrafter"/>
</dbReference>